<dbReference type="STRING" id="29170.A0A368F4Y0"/>
<keyword evidence="2 5" id="KW-0812">Transmembrane</keyword>
<feature type="non-terminal residue" evidence="6">
    <location>
        <position position="166"/>
    </location>
</feature>
<keyword evidence="4 5" id="KW-0472">Membrane</keyword>
<dbReference type="InterPro" id="IPR005828">
    <property type="entry name" value="MFS_sugar_transport-like"/>
</dbReference>
<feature type="transmembrane region" description="Helical" evidence="5">
    <location>
        <begin position="29"/>
        <end position="48"/>
    </location>
</feature>
<dbReference type="Pfam" id="PF00083">
    <property type="entry name" value="Sugar_tr"/>
    <property type="match status" value="1"/>
</dbReference>
<accession>A0A368F4Y0</accession>
<feature type="transmembrane region" description="Helical" evidence="5">
    <location>
        <begin position="82"/>
        <end position="103"/>
    </location>
</feature>
<evidence type="ECO:0000256" key="1">
    <source>
        <dbReference type="ARBA" id="ARBA00004370"/>
    </source>
</evidence>
<dbReference type="InterPro" id="IPR036259">
    <property type="entry name" value="MFS_trans_sf"/>
</dbReference>
<name>A0A368F4Y0_ANCCA</name>
<keyword evidence="3 5" id="KW-1133">Transmembrane helix</keyword>
<dbReference type="GO" id="GO:0016020">
    <property type="term" value="C:membrane"/>
    <property type="evidence" value="ECO:0007669"/>
    <property type="project" value="UniProtKB-SubCell"/>
</dbReference>
<dbReference type="EMBL" id="JOJR01004953">
    <property type="protein sequence ID" value="RCN27112.1"/>
    <property type="molecule type" value="Genomic_DNA"/>
</dbReference>
<dbReference type="InterPro" id="IPR045263">
    <property type="entry name" value="GLUT"/>
</dbReference>
<dbReference type="PANTHER" id="PTHR23503:SF50">
    <property type="entry name" value="MAJOR FACILITATOR SUPERFAMILY (MFS) PROFILE DOMAIN-CONTAINING PROTEIN"/>
    <property type="match status" value="1"/>
</dbReference>
<comment type="caution">
    <text evidence="6">The sequence shown here is derived from an EMBL/GenBank/DDBJ whole genome shotgun (WGS) entry which is preliminary data.</text>
</comment>
<dbReference type="GO" id="GO:0015149">
    <property type="term" value="F:hexose transmembrane transporter activity"/>
    <property type="evidence" value="ECO:0007669"/>
    <property type="project" value="TreeGrafter"/>
</dbReference>
<dbReference type="Proteomes" id="UP000252519">
    <property type="component" value="Unassembled WGS sequence"/>
</dbReference>
<evidence type="ECO:0000256" key="5">
    <source>
        <dbReference type="SAM" id="Phobius"/>
    </source>
</evidence>
<proteinExistence type="predicted"/>
<organism evidence="6 7">
    <name type="scientific">Ancylostoma caninum</name>
    <name type="common">Dog hookworm</name>
    <dbReference type="NCBI Taxonomy" id="29170"/>
    <lineage>
        <taxon>Eukaryota</taxon>
        <taxon>Metazoa</taxon>
        <taxon>Ecdysozoa</taxon>
        <taxon>Nematoda</taxon>
        <taxon>Chromadorea</taxon>
        <taxon>Rhabditida</taxon>
        <taxon>Rhabditina</taxon>
        <taxon>Rhabditomorpha</taxon>
        <taxon>Strongyloidea</taxon>
        <taxon>Ancylostomatidae</taxon>
        <taxon>Ancylostomatinae</taxon>
        <taxon>Ancylostoma</taxon>
    </lineage>
</organism>
<comment type="subcellular location">
    <subcellularLocation>
        <location evidence="1">Membrane</location>
    </subcellularLocation>
</comment>
<evidence type="ECO:0000256" key="2">
    <source>
        <dbReference type="ARBA" id="ARBA00022692"/>
    </source>
</evidence>
<reference evidence="6 7" key="1">
    <citation type="submission" date="2014-10" db="EMBL/GenBank/DDBJ databases">
        <title>Draft genome of the hookworm Ancylostoma caninum.</title>
        <authorList>
            <person name="Mitreva M."/>
        </authorList>
    </citation>
    <scope>NUCLEOTIDE SEQUENCE [LARGE SCALE GENOMIC DNA]</scope>
    <source>
        <strain evidence="6 7">Baltimore</strain>
    </source>
</reference>
<dbReference type="Gene3D" id="1.20.1250.20">
    <property type="entry name" value="MFS general substrate transporter like domains"/>
    <property type="match status" value="1"/>
</dbReference>
<sequence>MSRNVLSQWNKLPLPVSIKRSLMKHEDRGKVVCIILLTSLFTVMPVGYHMVVLNVPEEVIQRSINESLFNTFGVALSPSSAAVLWSIVVSSQSIGALLGCFMVTPLLNRCGVKSALMLLNNVLLVLGSLIIKKASKFDGVDEPAKGQSTKLANLANLRARPHEYGQ</sequence>
<evidence type="ECO:0000313" key="6">
    <source>
        <dbReference type="EMBL" id="RCN27112.1"/>
    </source>
</evidence>
<protein>
    <recommendedName>
        <fullName evidence="8">Major facilitator superfamily (MFS) profile domain-containing protein</fullName>
    </recommendedName>
</protein>
<evidence type="ECO:0000256" key="4">
    <source>
        <dbReference type="ARBA" id="ARBA00023136"/>
    </source>
</evidence>
<dbReference type="OrthoDB" id="4540492at2759"/>
<evidence type="ECO:0000256" key="3">
    <source>
        <dbReference type="ARBA" id="ARBA00022989"/>
    </source>
</evidence>
<keyword evidence="7" id="KW-1185">Reference proteome</keyword>
<dbReference type="PANTHER" id="PTHR23503">
    <property type="entry name" value="SOLUTE CARRIER FAMILY 2"/>
    <property type="match status" value="1"/>
</dbReference>
<dbReference type="AlphaFoldDB" id="A0A368F4Y0"/>
<feature type="transmembrane region" description="Helical" evidence="5">
    <location>
        <begin position="115"/>
        <end position="131"/>
    </location>
</feature>
<gene>
    <name evidence="6" type="ORF">ANCCAN_27155</name>
</gene>
<evidence type="ECO:0000313" key="7">
    <source>
        <dbReference type="Proteomes" id="UP000252519"/>
    </source>
</evidence>
<evidence type="ECO:0008006" key="8">
    <source>
        <dbReference type="Google" id="ProtNLM"/>
    </source>
</evidence>